<evidence type="ECO:0000256" key="1">
    <source>
        <dbReference type="ARBA" id="ARBA00022448"/>
    </source>
</evidence>
<dbReference type="PROSITE" id="PS00211">
    <property type="entry name" value="ABC_TRANSPORTER_1"/>
    <property type="match status" value="1"/>
</dbReference>
<reference evidence="7 8" key="1">
    <citation type="submission" date="2020-11" db="EMBL/GenBank/DDBJ databases">
        <authorList>
            <person name="Sun Q."/>
        </authorList>
    </citation>
    <scope>NUCLEOTIDE SEQUENCE [LARGE SCALE GENOMIC DNA]</scope>
    <source>
        <strain evidence="7 8">P8398</strain>
    </source>
</reference>
<dbReference type="SMART" id="SM00382">
    <property type="entry name" value="AAA"/>
    <property type="match status" value="1"/>
</dbReference>
<dbReference type="SUPFAM" id="SSF52540">
    <property type="entry name" value="P-loop containing nucleoside triphosphate hydrolases"/>
    <property type="match status" value="1"/>
</dbReference>
<dbReference type="CDD" id="cd03255">
    <property type="entry name" value="ABC_MJ0796_LolCDE_FtsE"/>
    <property type="match status" value="1"/>
</dbReference>
<dbReference type="InterPro" id="IPR003439">
    <property type="entry name" value="ABC_transporter-like_ATP-bd"/>
</dbReference>
<dbReference type="Pfam" id="PF00005">
    <property type="entry name" value="ABC_tran"/>
    <property type="match status" value="1"/>
</dbReference>
<dbReference type="InterPro" id="IPR017911">
    <property type="entry name" value="MacB-like_ATP-bd"/>
</dbReference>
<accession>A0AA48W9Q6</accession>
<feature type="compositionally biased region" description="Low complexity" evidence="5">
    <location>
        <begin position="7"/>
        <end position="17"/>
    </location>
</feature>
<gene>
    <name evidence="7" type="ORF">IV454_19330</name>
</gene>
<dbReference type="PANTHER" id="PTHR24220:SF686">
    <property type="entry name" value="BLL7988 PROTEIN"/>
    <property type="match status" value="1"/>
</dbReference>
<dbReference type="Proteomes" id="UP000662888">
    <property type="component" value="Chromosome"/>
</dbReference>
<keyword evidence="2" id="KW-1003">Cell membrane</keyword>
<dbReference type="PROSITE" id="PS50893">
    <property type="entry name" value="ABC_TRANSPORTER_2"/>
    <property type="match status" value="1"/>
</dbReference>
<keyword evidence="2" id="KW-0472">Membrane</keyword>
<evidence type="ECO:0000259" key="6">
    <source>
        <dbReference type="PROSITE" id="PS50893"/>
    </source>
</evidence>
<evidence type="ECO:0000256" key="2">
    <source>
        <dbReference type="ARBA" id="ARBA00022475"/>
    </source>
</evidence>
<dbReference type="InterPro" id="IPR027417">
    <property type="entry name" value="P-loop_NTPase"/>
</dbReference>
<organism evidence="7 8">
    <name type="scientific">Massilia antarctica</name>
    <dbReference type="NCBI Taxonomy" id="2765360"/>
    <lineage>
        <taxon>Bacteria</taxon>
        <taxon>Pseudomonadati</taxon>
        <taxon>Pseudomonadota</taxon>
        <taxon>Betaproteobacteria</taxon>
        <taxon>Burkholderiales</taxon>
        <taxon>Oxalobacteraceae</taxon>
        <taxon>Telluria group</taxon>
        <taxon>Massilia</taxon>
    </lineage>
</organism>
<evidence type="ECO:0000256" key="4">
    <source>
        <dbReference type="ARBA" id="ARBA00022840"/>
    </source>
</evidence>
<dbReference type="PANTHER" id="PTHR24220">
    <property type="entry name" value="IMPORT ATP-BINDING PROTEIN"/>
    <property type="match status" value="1"/>
</dbReference>
<dbReference type="GO" id="GO:0005524">
    <property type="term" value="F:ATP binding"/>
    <property type="evidence" value="ECO:0007669"/>
    <property type="project" value="UniProtKB-KW"/>
</dbReference>
<dbReference type="InterPro" id="IPR015854">
    <property type="entry name" value="ABC_transpr_LolD-like"/>
</dbReference>
<evidence type="ECO:0000256" key="5">
    <source>
        <dbReference type="SAM" id="MobiDB-lite"/>
    </source>
</evidence>
<keyword evidence="4 7" id="KW-0067">ATP-binding</keyword>
<evidence type="ECO:0000313" key="7">
    <source>
        <dbReference type="EMBL" id="QPI47728.1"/>
    </source>
</evidence>
<sequence>MRRAHRTAAAARAAGGAEVPDLPGSARKAAPARVALTAAALAVVEPHLGCASLTGWLRGAYSECGSIHTIRDKHGNRDSCQAQRARRRPGLSRAHAGAAALPVFRIRRLCKTYGAGELAVRALRDVDLDIAHGEFIVLLGASGSGKSTLLNILGGLDTASSGQVLFGEQDLSAAGEAGLTEYRRRHVGFVFQFYNLIPSLTVWENVALVTDIASAPMPADEAVGMVGLAARRDHFPSQLSGGEQQRVAIARAIVKRPAVLLCDEPTGALDYATGKLVLDVIERINRELGTTTIVITHNAAIAAMADRVVKLGDGTILSVENNAHKLSPAQLSW</sequence>
<dbReference type="InterPro" id="IPR003593">
    <property type="entry name" value="AAA+_ATPase"/>
</dbReference>
<keyword evidence="8" id="KW-1185">Reference proteome</keyword>
<evidence type="ECO:0000256" key="3">
    <source>
        <dbReference type="ARBA" id="ARBA00022741"/>
    </source>
</evidence>
<proteinExistence type="predicted"/>
<name>A0AA48W9Q6_9BURK</name>
<keyword evidence="1" id="KW-0813">Transport</keyword>
<feature type="domain" description="ABC transporter" evidence="6">
    <location>
        <begin position="104"/>
        <end position="331"/>
    </location>
</feature>
<evidence type="ECO:0000313" key="8">
    <source>
        <dbReference type="Proteomes" id="UP000662888"/>
    </source>
</evidence>
<dbReference type="EMBL" id="CP065053">
    <property type="protein sequence ID" value="QPI47728.1"/>
    <property type="molecule type" value="Genomic_DNA"/>
</dbReference>
<dbReference type="InterPro" id="IPR017871">
    <property type="entry name" value="ABC_transporter-like_CS"/>
</dbReference>
<dbReference type="Gene3D" id="3.40.50.300">
    <property type="entry name" value="P-loop containing nucleotide triphosphate hydrolases"/>
    <property type="match status" value="1"/>
</dbReference>
<protein>
    <submittedName>
        <fullName evidence="7">ABC transporter ATP-binding protein</fullName>
    </submittedName>
</protein>
<feature type="region of interest" description="Disordered" evidence="5">
    <location>
        <begin position="1"/>
        <end position="24"/>
    </location>
</feature>
<keyword evidence="3" id="KW-0547">Nucleotide-binding</keyword>